<dbReference type="PANTHER" id="PTHR31225">
    <property type="entry name" value="OS04G0344100 PROTEIN-RELATED"/>
    <property type="match status" value="1"/>
</dbReference>
<evidence type="ECO:0000256" key="3">
    <source>
        <dbReference type="ARBA" id="ARBA00023239"/>
    </source>
</evidence>
<evidence type="ECO:0000256" key="1">
    <source>
        <dbReference type="ARBA" id="ARBA00022723"/>
    </source>
</evidence>
<keyword evidence="1" id="KW-0479">Metal-binding</keyword>
<dbReference type="SUPFAM" id="SSF48576">
    <property type="entry name" value="Terpenoid synthases"/>
    <property type="match status" value="1"/>
</dbReference>
<sequence length="143" mass="16431">MAAFNVVKDEVAGEEEYEWLKSNPKIMKAGKMICRLVKDIVGHEVEQKRGDSASGVERFMKQYDVSEKKAIEEIQKMVANGWKDINEDCMRPTNAPMRLLQQIVNLVRVTEVTYGHNDDAYTIPQSLKDYVTLLYVEKVPMCE</sequence>
<dbReference type="AlphaFoldDB" id="A0A3N7GNC2"/>
<dbReference type="InterPro" id="IPR008949">
    <property type="entry name" value="Isoprenoid_synthase_dom_sf"/>
</dbReference>
<protein>
    <recommendedName>
        <fullName evidence="4">Terpene synthase metal-binding domain-containing protein</fullName>
    </recommendedName>
</protein>
<evidence type="ECO:0000259" key="4">
    <source>
        <dbReference type="Pfam" id="PF03936"/>
    </source>
</evidence>
<dbReference type="Pfam" id="PF03936">
    <property type="entry name" value="Terpene_synth_C"/>
    <property type="match status" value="1"/>
</dbReference>
<dbReference type="EMBL" id="KZ623384">
    <property type="protein sequence ID" value="RQO93528.1"/>
    <property type="molecule type" value="Genomic_DNA"/>
</dbReference>
<dbReference type="PANTHER" id="PTHR31225:SF93">
    <property type="entry name" value="ALPHA-HUMULENE_(-)-(E)-BETA-CARYOPHYLLENE SYNTHASE"/>
    <property type="match status" value="1"/>
</dbReference>
<evidence type="ECO:0000256" key="2">
    <source>
        <dbReference type="ARBA" id="ARBA00022842"/>
    </source>
</evidence>
<reference evidence="5" key="1">
    <citation type="journal article" date="2006" name="Science">
        <title>The genome of black cottonwood, Populus trichocarpa (Torr. &amp; Gray).</title>
        <authorList>
            <person name="Tuskan G.A."/>
            <person name="Difazio S."/>
            <person name="Jansson S."/>
            <person name="Bohlmann J."/>
            <person name="Grigoriev I."/>
            <person name="Hellsten U."/>
            <person name="Putnam N."/>
            <person name="Ralph S."/>
            <person name="Rombauts S."/>
            <person name="Salamov A."/>
            <person name="Schein J."/>
            <person name="Sterck L."/>
            <person name="Aerts A."/>
            <person name="Bhalerao R.R."/>
            <person name="Bhalerao R.P."/>
            <person name="Blaudez D."/>
            <person name="Boerjan W."/>
            <person name="Brun A."/>
            <person name="Brunner A."/>
            <person name="Busov V."/>
            <person name="Campbell M."/>
            <person name="Carlson J."/>
            <person name="Chalot M."/>
            <person name="Chapman J."/>
            <person name="Chen G.L."/>
            <person name="Cooper D."/>
            <person name="Coutinho P.M."/>
            <person name="Couturier J."/>
            <person name="Covert S."/>
            <person name="Cronk Q."/>
            <person name="Cunningham R."/>
            <person name="Davis J."/>
            <person name="Degroeve S."/>
            <person name="Dejardin A."/>
            <person name="Depamphilis C."/>
            <person name="Detter J."/>
            <person name="Dirks B."/>
            <person name="Dubchak I."/>
            <person name="Duplessis S."/>
            <person name="Ehlting J."/>
            <person name="Ellis B."/>
            <person name="Gendler K."/>
            <person name="Goodstein D."/>
            <person name="Gribskov M."/>
            <person name="Grimwood J."/>
            <person name="Groover A."/>
            <person name="Gunter L."/>
            <person name="Hamberger B."/>
            <person name="Heinze B."/>
            <person name="Helariutta Y."/>
            <person name="Henrissat B."/>
            <person name="Holligan D."/>
            <person name="Holt R."/>
            <person name="Huang W."/>
            <person name="Islam-Faridi N."/>
            <person name="Jones S."/>
            <person name="Jones-Rhoades M."/>
            <person name="Jorgensen R."/>
            <person name="Joshi C."/>
            <person name="Kangasjarvi J."/>
            <person name="Karlsson J."/>
            <person name="Kelleher C."/>
            <person name="Kirkpatrick R."/>
            <person name="Kirst M."/>
            <person name="Kohler A."/>
            <person name="Kalluri U."/>
            <person name="Larimer F."/>
            <person name="Leebens-Mack J."/>
            <person name="Leple J.C."/>
            <person name="Locascio P."/>
            <person name="Lou Y."/>
            <person name="Lucas S."/>
            <person name="Martin F."/>
            <person name="Montanini B."/>
            <person name="Napoli C."/>
            <person name="Nelson D.R."/>
            <person name="Nelson C."/>
            <person name="Nieminen K."/>
            <person name="Nilsson O."/>
            <person name="Pereda V."/>
            <person name="Peter G."/>
            <person name="Philippe R."/>
            <person name="Pilate G."/>
            <person name="Poliakov A."/>
            <person name="Razumovskaya J."/>
            <person name="Richardson P."/>
            <person name="Rinaldi C."/>
            <person name="Ritland K."/>
            <person name="Rouze P."/>
            <person name="Ryaboy D."/>
            <person name="Schmutz J."/>
            <person name="Schrader J."/>
            <person name="Segerman B."/>
            <person name="Shin H."/>
            <person name="Siddiqui A."/>
            <person name="Sterky F."/>
            <person name="Terry A."/>
            <person name="Tsai C.J."/>
            <person name="Uberbacher E."/>
            <person name="Unneberg P."/>
            <person name="Vahala J."/>
            <person name="Wall K."/>
            <person name="Wessler S."/>
            <person name="Yang G."/>
            <person name="Yin T."/>
            <person name="Douglas C."/>
            <person name="Marra M."/>
            <person name="Sandberg G."/>
            <person name="Van de Peer Y."/>
            <person name="Rokhsar D."/>
        </authorList>
    </citation>
    <scope>NUCLEOTIDE SEQUENCE [LARGE SCALE GENOMIC DNA]</scope>
    <source>
        <strain evidence="5">Nisqually-1</strain>
    </source>
</reference>
<gene>
    <name evidence="5" type="ORF">POPTR_T054301</name>
</gene>
<organism evidence="5">
    <name type="scientific">Populus trichocarpa</name>
    <name type="common">Western balsam poplar</name>
    <name type="synonym">Populus balsamifera subsp. trichocarpa</name>
    <dbReference type="NCBI Taxonomy" id="3694"/>
    <lineage>
        <taxon>Eukaryota</taxon>
        <taxon>Viridiplantae</taxon>
        <taxon>Streptophyta</taxon>
        <taxon>Embryophyta</taxon>
        <taxon>Tracheophyta</taxon>
        <taxon>Spermatophyta</taxon>
        <taxon>Magnoliopsida</taxon>
        <taxon>eudicotyledons</taxon>
        <taxon>Gunneridae</taxon>
        <taxon>Pentapetalae</taxon>
        <taxon>rosids</taxon>
        <taxon>fabids</taxon>
        <taxon>Malpighiales</taxon>
        <taxon>Salicaceae</taxon>
        <taxon>Saliceae</taxon>
        <taxon>Populus</taxon>
    </lineage>
</organism>
<dbReference type="STRING" id="3694.A0A3N7GNC2"/>
<name>A0A3N7GNC2_POPTR</name>
<accession>A0A3N7GNC2</accession>
<evidence type="ECO:0000313" key="5">
    <source>
        <dbReference type="EMBL" id="RQO93528.1"/>
    </source>
</evidence>
<reference evidence="5" key="2">
    <citation type="submission" date="2017-07" db="EMBL/GenBank/DDBJ databases">
        <title>WGS assembly of Populus trichocarpa.</title>
        <authorList>
            <person name="Tuskan G."/>
            <person name="Difazio S."/>
            <person name="Jansson S."/>
            <person name="Bohlmann J."/>
            <person name="Grigoriev I."/>
            <person name="Hellsten U."/>
            <person name="Putnam N."/>
            <person name="Ralph S."/>
            <person name="Rombauts S."/>
            <person name="Salamov A."/>
            <person name="Schein J."/>
            <person name="Sterck L."/>
            <person name="Aerts A."/>
            <person name="Bhalerao R."/>
            <person name="Bhalerao R."/>
            <person name="Blaudez D."/>
            <person name="Boerjan W."/>
            <person name="Brun A."/>
            <person name="Brunner A."/>
            <person name="Busov V."/>
            <person name="Campbell M."/>
            <person name="Carlson J."/>
            <person name="Chalot M."/>
            <person name="Chapman J."/>
            <person name="Chen G."/>
            <person name="Cooper D."/>
            <person name="Coutinho P."/>
            <person name="Couturier J."/>
            <person name="Covert S."/>
            <person name="Cronk Q."/>
            <person name="Cunningham R."/>
            <person name="Davis J."/>
            <person name="Degroeve S."/>
            <person name="Dejardin A."/>
            <person name="Depamphilis C."/>
            <person name="Detter J."/>
            <person name="Dirks B."/>
            <person name="Dubchak I."/>
            <person name="Duplessis S."/>
            <person name="Ehlting J."/>
            <person name="Ellis B."/>
            <person name="Gendler K."/>
            <person name="Goodstein D."/>
            <person name="Gribskov M."/>
            <person name="Grimwood J."/>
            <person name="Groover A."/>
            <person name="Gunter L."/>
            <person name="Hamberger B."/>
            <person name="Heinze B."/>
            <person name="Helariutta Y."/>
            <person name="Henrissat B."/>
            <person name="Holligan D."/>
            <person name="Holt R."/>
            <person name="Huang W."/>
            <person name="Islam-Faridi N."/>
            <person name="Jones S."/>
            <person name="Jones-Rhoades M."/>
            <person name="Jorgensen R."/>
            <person name="Joshi C."/>
            <person name="Kangasjarvi J."/>
            <person name="Karlsson J."/>
            <person name="Kelleher C."/>
            <person name="Kirkpatrick R."/>
            <person name="Kirst M."/>
            <person name="Kohler A."/>
            <person name="Kalluri U."/>
            <person name="Larimer F."/>
            <person name="Leebens-Mack J."/>
            <person name="Leple J."/>
            <person name="Locascio P."/>
            <person name="Lou Y."/>
            <person name="Lucas S."/>
            <person name="Martin F."/>
            <person name="Montanini B."/>
            <person name="Napoli C."/>
            <person name="Nelson D."/>
            <person name="Nelson C."/>
            <person name="Nieminen K."/>
            <person name="Nilsson O."/>
            <person name="Pereda V."/>
            <person name="Peter G."/>
            <person name="Philippe R."/>
            <person name="Pilate G."/>
            <person name="Poliakov A."/>
            <person name="Razumovskaya J."/>
            <person name="Richardson P."/>
            <person name="Rinaldi C."/>
            <person name="Ritland K."/>
            <person name="Rouze P."/>
            <person name="Ryaboy D."/>
            <person name="Schmutz J."/>
            <person name="Schrader J."/>
            <person name="Segerman B."/>
            <person name="Shin H."/>
            <person name="Siddiqui A."/>
            <person name="Sterky F."/>
            <person name="Terry A."/>
            <person name="Tsai C."/>
            <person name="Uberbacher E."/>
            <person name="Unneberg P."/>
            <person name="Vahala J."/>
            <person name="Wall K."/>
            <person name="Wessler S."/>
            <person name="Yang G."/>
            <person name="Yin T."/>
            <person name="Douglas C."/>
            <person name="Marra M."/>
            <person name="Sandberg G."/>
            <person name="Van De Peer Y."/>
            <person name="Rokhsar D."/>
        </authorList>
    </citation>
    <scope>NUCLEOTIDE SEQUENCE</scope>
    <source>
        <strain evidence="5">Nisqually-1</strain>
    </source>
</reference>
<dbReference type="InterPro" id="IPR050148">
    <property type="entry name" value="Terpene_synthase-like"/>
</dbReference>
<keyword evidence="3" id="KW-0456">Lyase</keyword>
<dbReference type="InParanoid" id="A0A3N7GNC2"/>
<dbReference type="InterPro" id="IPR005630">
    <property type="entry name" value="Terpene_synthase_metal-bd"/>
</dbReference>
<keyword evidence="2" id="KW-0460">Magnesium</keyword>
<dbReference type="GO" id="GO:0000287">
    <property type="term" value="F:magnesium ion binding"/>
    <property type="evidence" value="ECO:0007669"/>
    <property type="project" value="InterPro"/>
</dbReference>
<dbReference type="GO" id="GO:0016114">
    <property type="term" value="P:terpenoid biosynthetic process"/>
    <property type="evidence" value="ECO:0007669"/>
    <property type="project" value="InterPro"/>
</dbReference>
<feature type="domain" description="Terpene synthase metal-binding" evidence="4">
    <location>
        <begin position="3"/>
        <end position="84"/>
    </location>
</feature>
<proteinExistence type="predicted"/>
<dbReference type="GO" id="GO:0010333">
    <property type="term" value="F:terpene synthase activity"/>
    <property type="evidence" value="ECO:0007669"/>
    <property type="project" value="InterPro"/>
</dbReference>
<dbReference type="Gene3D" id="1.10.600.10">
    <property type="entry name" value="Farnesyl Diphosphate Synthase"/>
    <property type="match status" value="1"/>
</dbReference>